<dbReference type="PANTHER" id="PTHR25462:SF296">
    <property type="entry name" value="MEIOTIC P26, ISOFORM F"/>
    <property type="match status" value="1"/>
</dbReference>
<keyword evidence="1" id="KW-0479">Metal-binding</keyword>
<keyword evidence="1" id="KW-0862">Zinc</keyword>
<evidence type="ECO:0000256" key="2">
    <source>
        <dbReference type="SAM" id="Coils"/>
    </source>
</evidence>
<dbReference type="Proteomes" id="UP000596742">
    <property type="component" value="Unassembled WGS sequence"/>
</dbReference>
<reference evidence="4" key="1">
    <citation type="submission" date="2018-11" db="EMBL/GenBank/DDBJ databases">
        <authorList>
            <person name="Alioto T."/>
            <person name="Alioto T."/>
        </authorList>
    </citation>
    <scope>NUCLEOTIDE SEQUENCE</scope>
</reference>
<accession>A0A8B6BKP9</accession>
<dbReference type="SUPFAM" id="SSF101898">
    <property type="entry name" value="NHL repeat"/>
    <property type="match status" value="1"/>
</dbReference>
<keyword evidence="2" id="KW-0175">Coiled coil</keyword>
<gene>
    <name evidence="4" type="ORF">MGAL_10B033326</name>
</gene>
<dbReference type="EMBL" id="UYJE01000328">
    <property type="protein sequence ID" value="VDH92310.1"/>
    <property type="molecule type" value="Genomic_DNA"/>
</dbReference>
<dbReference type="GO" id="GO:0008270">
    <property type="term" value="F:zinc ion binding"/>
    <property type="evidence" value="ECO:0007669"/>
    <property type="project" value="UniProtKB-KW"/>
</dbReference>
<name>A0A8B6BKP9_MYTGA</name>
<feature type="coiled-coil region" evidence="2">
    <location>
        <begin position="103"/>
        <end position="148"/>
    </location>
</feature>
<dbReference type="PROSITE" id="PS50119">
    <property type="entry name" value="ZF_BBOX"/>
    <property type="match status" value="1"/>
</dbReference>
<dbReference type="InterPro" id="IPR047153">
    <property type="entry name" value="TRIM45/56/19-like"/>
</dbReference>
<dbReference type="PANTHER" id="PTHR25462">
    <property type="entry name" value="BONUS, ISOFORM C-RELATED"/>
    <property type="match status" value="1"/>
</dbReference>
<sequence length="601" mass="68610">MTICKKHETEEVRFYCEECKELICDDCVVGDHSVCLKTKIGEYEQRQKRSLQETTKSASETGVPNINRILERITSAKKSFNCSVDKEVESISSKTEIIIKIFNELKEELIKTFEDERQAANARYDTFTQEHTQRKDNIQEIVDEIEKKGSNISTSDIAIYDSKLNELLNENQLEETCLKIEIPKHRFHKEYEIKENLRHILGILDYGEYDLPSPIETLSNTDVYKLPSKRENDKEDLAIENPTRKYIELQRSDSLQKVSSNVDNRKVIYSDERGSDFYSSVPKGKKFEVIVSFKHKQKVFHIVPKKECRNAWLIGSGISDLNLNIESPTCAVRISSTDGNVLTACRSNAHGLLLGMENRKTLRNLQVSSSIFSKAKNYKLNSYINVDSKNIASACASTSSSVSSPNNVVAICTSSIKGSDIIICLRDDPMSESKFFSPTSEIFVIEWFSIDKQKTKDIVISSDDIEISNPVHICENRNDGDICITCSPKNLSSWIVLLDKNGKYKMIYPSKNQITSKETETNSFIASGFLNDGTITILDRAKRCQHLIDRGGKVLQIDMYHEQPICMAVDMYDNLWVGFDNEIMQLINYNDRYETYIENKA</sequence>
<dbReference type="OrthoDB" id="290975at2759"/>
<protein>
    <recommendedName>
        <fullName evidence="3">B box-type domain-containing protein</fullName>
    </recommendedName>
</protein>
<evidence type="ECO:0000259" key="3">
    <source>
        <dbReference type="PROSITE" id="PS50119"/>
    </source>
</evidence>
<proteinExistence type="predicted"/>
<evidence type="ECO:0000313" key="5">
    <source>
        <dbReference type="Proteomes" id="UP000596742"/>
    </source>
</evidence>
<dbReference type="Gene3D" id="3.30.160.60">
    <property type="entry name" value="Classic Zinc Finger"/>
    <property type="match status" value="1"/>
</dbReference>
<feature type="domain" description="B box-type" evidence="3">
    <location>
        <begin position="1"/>
        <end position="43"/>
    </location>
</feature>
<organism evidence="4 5">
    <name type="scientific">Mytilus galloprovincialis</name>
    <name type="common">Mediterranean mussel</name>
    <dbReference type="NCBI Taxonomy" id="29158"/>
    <lineage>
        <taxon>Eukaryota</taxon>
        <taxon>Metazoa</taxon>
        <taxon>Spiralia</taxon>
        <taxon>Lophotrochozoa</taxon>
        <taxon>Mollusca</taxon>
        <taxon>Bivalvia</taxon>
        <taxon>Autobranchia</taxon>
        <taxon>Pteriomorphia</taxon>
        <taxon>Mytilida</taxon>
        <taxon>Mytiloidea</taxon>
        <taxon>Mytilidae</taxon>
        <taxon>Mytilinae</taxon>
        <taxon>Mytilus</taxon>
    </lineage>
</organism>
<evidence type="ECO:0000256" key="1">
    <source>
        <dbReference type="PROSITE-ProRule" id="PRU00024"/>
    </source>
</evidence>
<dbReference type="InterPro" id="IPR000315">
    <property type="entry name" value="Znf_B-box"/>
</dbReference>
<keyword evidence="5" id="KW-1185">Reference proteome</keyword>
<evidence type="ECO:0000313" key="4">
    <source>
        <dbReference type="EMBL" id="VDH92310.1"/>
    </source>
</evidence>
<keyword evidence="1" id="KW-0863">Zinc-finger</keyword>
<dbReference type="AlphaFoldDB" id="A0A8B6BKP9"/>
<dbReference type="GO" id="GO:0061630">
    <property type="term" value="F:ubiquitin protein ligase activity"/>
    <property type="evidence" value="ECO:0007669"/>
    <property type="project" value="TreeGrafter"/>
</dbReference>
<comment type="caution">
    <text evidence="4">The sequence shown here is derived from an EMBL/GenBank/DDBJ whole genome shotgun (WGS) entry which is preliminary data.</text>
</comment>
<dbReference type="Pfam" id="PF00643">
    <property type="entry name" value="zf-B_box"/>
    <property type="match status" value="1"/>
</dbReference>
<dbReference type="SUPFAM" id="SSF57845">
    <property type="entry name" value="B-box zinc-binding domain"/>
    <property type="match status" value="1"/>
</dbReference>